<dbReference type="AlphaFoldDB" id="A0A1G7EV98"/>
<gene>
    <name evidence="1" type="ORF">SAMN04488105_10690</name>
</gene>
<keyword evidence="2" id="KW-1185">Reference proteome</keyword>
<sequence length="52" mass="5778">MQEQTKSQIDAAEALAILEQAYAYYQPEPVLVHDTARDADEEPGTCAYYQAA</sequence>
<organism evidence="1 2">
    <name type="scientific">Salipiger thiooxidans</name>
    <dbReference type="NCBI Taxonomy" id="282683"/>
    <lineage>
        <taxon>Bacteria</taxon>
        <taxon>Pseudomonadati</taxon>
        <taxon>Pseudomonadota</taxon>
        <taxon>Alphaproteobacteria</taxon>
        <taxon>Rhodobacterales</taxon>
        <taxon>Roseobacteraceae</taxon>
        <taxon>Salipiger</taxon>
    </lineage>
</organism>
<dbReference type="RefSeq" id="WP_008883465.1">
    <property type="nucleotide sequence ID" value="NZ_FNAV01000006.1"/>
</dbReference>
<protein>
    <submittedName>
        <fullName evidence="1">Uncharacterized protein</fullName>
    </submittedName>
</protein>
<dbReference type="Proteomes" id="UP000198994">
    <property type="component" value="Unassembled WGS sequence"/>
</dbReference>
<accession>A0A1G7EV98</accession>
<name>A0A1G7EV98_9RHOB</name>
<evidence type="ECO:0000313" key="1">
    <source>
        <dbReference type="EMBL" id="SDE67614.1"/>
    </source>
</evidence>
<proteinExistence type="predicted"/>
<evidence type="ECO:0000313" key="2">
    <source>
        <dbReference type="Proteomes" id="UP000198994"/>
    </source>
</evidence>
<reference evidence="2" key="1">
    <citation type="submission" date="2016-10" db="EMBL/GenBank/DDBJ databases">
        <authorList>
            <person name="Varghese N."/>
            <person name="Submissions S."/>
        </authorList>
    </citation>
    <scope>NUCLEOTIDE SEQUENCE [LARGE SCALE GENOMIC DNA]</scope>
    <source>
        <strain evidence="2">DSM 10146</strain>
    </source>
</reference>
<dbReference type="STRING" id="282683.SAMN04488105_10690"/>
<dbReference type="EMBL" id="FNAV01000006">
    <property type="protein sequence ID" value="SDE67614.1"/>
    <property type="molecule type" value="Genomic_DNA"/>
</dbReference>